<feature type="compositionally biased region" description="Low complexity" evidence="1">
    <location>
        <begin position="1"/>
        <end position="21"/>
    </location>
</feature>
<reference evidence="2" key="1">
    <citation type="submission" date="2023-10" db="EMBL/GenBank/DDBJ databases">
        <authorList>
            <person name="Chen Y."/>
            <person name="Shah S."/>
            <person name="Dougan E. K."/>
            <person name="Thang M."/>
            <person name="Chan C."/>
        </authorList>
    </citation>
    <scope>NUCLEOTIDE SEQUENCE [LARGE SCALE GENOMIC DNA]</scope>
</reference>
<dbReference type="Proteomes" id="UP001189429">
    <property type="component" value="Unassembled WGS sequence"/>
</dbReference>
<proteinExistence type="predicted"/>
<keyword evidence="3" id="KW-1185">Reference proteome</keyword>
<organism evidence="2 3">
    <name type="scientific">Prorocentrum cordatum</name>
    <dbReference type="NCBI Taxonomy" id="2364126"/>
    <lineage>
        <taxon>Eukaryota</taxon>
        <taxon>Sar</taxon>
        <taxon>Alveolata</taxon>
        <taxon>Dinophyceae</taxon>
        <taxon>Prorocentrales</taxon>
        <taxon>Prorocentraceae</taxon>
        <taxon>Prorocentrum</taxon>
    </lineage>
</organism>
<comment type="caution">
    <text evidence="2">The sequence shown here is derived from an EMBL/GenBank/DDBJ whole genome shotgun (WGS) entry which is preliminary data.</text>
</comment>
<evidence type="ECO:0000313" key="3">
    <source>
        <dbReference type="Proteomes" id="UP001189429"/>
    </source>
</evidence>
<gene>
    <name evidence="2" type="ORF">PCOR1329_LOCUS72285</name>
</gene>
<name>A0ABN9X0E0_9DINO</name>
<evidence type="ECO:0000313" key="2">
    <source>
        <dbReference type="EMBL" id="CAK0892694.1"/>
    </source>
</evidence>
<protein>
    <submittedName>
        <fullName evidence="2">Uncharacterized protein</fullName>
    </submittedName>
</protein>
<accession>A0ABN9X0E0</accession>
<feature type="compositionally biased region" description="Low complexity" evidence="1">
    <location>
        <begin position="34"/>
        <end position="63"/>
    </location>
</feature>
<dbReference type="EMBL" id="CAUYUJ010019649">
    <property type="protein sequence ID" value="CAK0892694.1"/>
    <property type="molecule type" value="Genomic_DNA"/>
</dbReference>
<sequence>MRENVAEQGAAAGADQAQLQEETAKRIKRDARFGGVAAAAPAPGQPAAGKEAEAEAAAGEEAP</sequence>
<feature type="region of interest" description="Disordered" evidence="1">
    <location>
        <begin position="1"/>
        <end position="63"/>
    </location>
</feature>
<evidence type="ECO:0000256" key="1">
    <source>
        <dbReference type="SAM" id="MobiDB-lite"/>
    </source>
</evidence>